<comment type="caution">
    <text evidence="2">The sequence shown here is derived from an EMBL/GenBank/DDBJ whole genome shotgun (WGS) entry which is preliminary data.</text>
</comment>
<dbReference type="PROSITE" id="PS50188">
    <property type="entry name" value="B302_SPRY"/>
    <property type="match status" value="1"/>
</dbReference>
<evidence type="ECO:0000259" key="1">
    <source>
        <dbReference type="PROSITE" id="PS50188"/>
    </source>
</evidence>
<feature type="domain" description="B30.2/SPRY" evidence="1">
    <location>
        <begin position="7"/>
        <end position="203"/>
    </location>
</feature>
<dbReference type="AlphaFoldDB" id="A0A8H4AE45"/>
<gene>
    <name evidence="2" type="ORF">F8M41_023038</name>
</gene>
<dbReference type="PANTHER" id="PTHR12864">
    <property type="entry name" value="RAN BINDING PROTEIN 9-RELATED"/>
    <property type="match status" value="1"/>
</dbReference>
<dbReference type="SMART" id="SM00449">
    <property type="entry name" value="SPRY"/>
    <property type="match status" value="1"/>
</dbReference>
<evidence type="ECO:0000313" key="3">
    <source>
        <dbReference type="Proteomes" id="UP000439903"/>
    </source>
</evidence>
<dbReference type="OrthoDB" id="5821166at2759"/>
<dbReference type="SUPFAM" id="SSF49899">
    <property type="entry name" value="Concanavalin A-like lectins/glucanases"/>
    <property type="match status" value="1"/>
</dbReference>
<dbReference type="InterPro" id="IPR013320">
    <property type="entry name" value="ConA-like_dom_sf"/>
</dbReference>
<dbReference type="Gene3D" id="2.60.120.920">
    <property type="match status" value="1"/>
</dbReference>
<accession>A0A8H4AE45</accession>
<organism evidence="2 3">
    <name type="scientific">Gigaspora margarita</name>
    <dbReference type="NCBI Taxonomy" id="4874"/>
    <lineage>
        <taxon>Eukaryota</taxon>
        <taxon>Fungi</taxon>
        <taxon>Fungi incertae sedis</taxon>
        <taxon>Mucoromycota</taxon>
        <taxon>Glomeromycotina</taxon>
        <taxon>Glomeromycetes</taxon>
        <taxon>Diversisporales</taxon>
        <taxon>Gigasporaceae</taxon>
        <taxon>Gigaspora</taxon>
    </lineage>
</organism>
<sequence>MVKSYGLGFRFSRNIINMNSLVHVNSQIKWSDNDKSENLEVEADGLIVNCKANTIYKDQSKSFVASAIRTNKPIPQKCESFYFEITIKDKGKNGIIGIGFCTETVKSFDRMPGFEKNSWGYRSDNGNVFSCSGSGEQYGPSFTVGDIIGCCLNFRNNTAFFTKNGVHLGIAFRELKIEEELYPCIGLKSEEGSLEANFRQHKFKYEAMNDDDINDIFLRETVNTISY</sequence>
<evidence type="ECO:0000313" key="2">
    <source>
        <dbReference type="EMBL" id="KAF0484285.1"/>
    </source>
</evidence>
<proteinExistence type="predicted"/>
<dbReference type="InterPro" id="IPR043136">
    <property type="entry name" value="B30.2/SPRY_sf"/>
</dbReference>
<dbReference type="InterPro" id="IPR003877">
    <property type="entry name" value="SPRY_dom"/>
</dbReference>
<dbReference type="EMBL" id="WTPW01000734">
    <property type="protein sequence ID" value="KAF0484285.1"/>
    <property type="molecule type" value="Genomic_DNA"/>
</dbReference>
<reference evidence="2 3" key="1">
    <citation type="journal article" date="2019" name="Environ. Microbiol.">
        <title>At the nexus of three kingdoms: the genome of the mycorrhizal fungus Gigaspora margarita provides insights into plant, endobacterial and fungal interactions.</title>
        <authorList>
            <person name="Venice F."/>
            <person name="Ghignone S."/>
            <person name="Salvioli di Fossalunga A."/>
            <person name="Amselem J."/>
            <person name="Novero M."/>
            <person name="Xianan X."/>
            <person name="Sedzielewska Toro K."/>
            <person name="Morin E."/>
            <person name="Lipzen A."/>
            <person name="Grigoriev I.V."/>
            <person name="Henrissat B."/>
            <person name="Martin F.M."/>
            <person name="Bonfante P."/>
        </authorList>
    </citation>
    <scope>NUCLEOTIDE SEQUENCE [LARGE SCALE GENOMIC DNA]</scope>
    <source>
        <strain evidence="2 3">BEG34</strain>
    </source>
</reference>
<dbReference type="Pfam" id="PF00622">
    <property type="entry name" value="SPRY"/>
    <property type="match status" value="1"/>
</dbReference>
<name>A0A8H4AE45_GIGMA</name>
<keyword evidence="3" id="KW-1185">Reference proteome</keyword>
<protein>
    <submittedName>
        <fullName evidence="2">SPRY-domain-containing protein</fullName>
    </submittedName>
</protein>
<dbReference type="InterPro" id="IPR001870">
    <property type="entry name" value="B30.2/SPRY"/>
</dbReference>
<dbReference type="Proteomes" id="UP000439903">
    <property type="component" value="Unassembled WGS sequence"/>
</dbReference>
<dbReference type="InterPro" id="IPR050618">
    <property type="entry name" value="Ubq-SigPath_Reg"/>
</dbReference>